<dbReference type="Pfam" id="PF04380">
    <property type="entry name" value="BMFP"/>
    <property type="match status" value="1"/>
</dbReference>
<accession>A0A1E2VD20</accession>
<keyword evidence="3" id="KW-1185">Reference proteome</keyword>
<evidence type="ECO:0000313" key="3">
    <source>
        <dbReference type="Proteomes" id="UP000094291"/>
    </source>
</evidence>
<name>A0A1E2VD20_9GAMM</name>
<evidence type="ECO:0000313" key="2">
    <source>
        <dbReference type="EMBL" id="ODC04716.1"/>
    </source>
</evidence>
<dbReference type="Proteomes" id="UP000094291">
    <property type="component" value="Unassembled WGS sequence"/>
</dbReference>
<dbReference type="EMBL" id="MDTQ01000001">
    <property type="protein sequence ID" value="ODC04716.1"/>
    <property type="molecule type" value="Genomic_DNA"/>
</dbReference>
<comment type="caution">
    <text evidence="2">The sequence shown here is derived from an EMBL/GenBank/DDBJ whole genome shotgun (WGS) entry which is preliminary data.</text>
</comment>
<evidence type="ECO:0000256" key="1">
    <source>
        <dbReference type="SAM" id="MobiDB-lite"/>
    </source>
</evidence>
<dbReference type="OrthoDB" id="6120684at2"/>
<gene>
    <name evidence="2" type="ORF">BFW38_15445</name>
</gene>
<evidence type="ECO:0008006" key="4">
    <source>
        <dbReference type="Google" id="ProtNLM"/>
    </source>
</evidence>
<protein>
    <recommendedName>
        <fullName evidence="4">Ubiquinone biosynthesis accessory factor UbiK</fullName>
    </recommendedName>
</protein>
<dbReference type="GO" id="GO:0005829">
    <property type="term" value="C:cytosol"/>
    <property type="evidence" value="ECO:0007669"/>
    <property type="project" value="TreeGrafter"/>
</dbReference>
<feature type="region of interest" description="Disordered" evidence="1">
    <location>
        <begin position="78"/>
        <end position="97"/>
    </location>
</feature>
<reference evidence="2 3" key="1">
    <citation type="submission" date="2016-08" db="EMBL/GenBank/DDBJ databases">
        <authorList>
            <person name="Seilhamer J.J."/>
        </authorList>
    </citation>
    <scope>NUCLEOTIDE SEQUENCE [LARGE SCALE GENOMIC DNA]</scope>
    <source>
        <strain evidence="2 3">PH27A</strain>
    </source>
</reference>
<sequence length="97" mass="11153">MIDQNWIRQNVEQLTDKLEAHGPRLPGRDTLRRLLQDSLSRLDMVSQDDYDRLLEIHQRTRQKVEALSQRVEALEARLNASDAASESVPASGERESE</sequence>
<proteinExistence type="predicted"/>
<dbReference type="InterPro" id="IPR007475">
    <property type="entry name" value="UbiK"/>
</dbReference>
<dbReference type="PANTHER" id="PTHR38040:SF1">
    <property type="entry name" value="UBIQUINONE BIOSYNTHESIS ACCESSORY FACTOR UBIK"/>
    <property type="match status" value="1"/>
</dbReference>
<dbReference type="RefSeq" id="WP_068999700.1">
    <property type="nucleotide sequence ID" value="NZ_MDTQ01000001.1"/>
</dbReference>
<dbReference type="AlphaFoldDB" id="A0A1E2VD20"/>
<organism evidence="2 3">
    <name type="scientific">Terasakiispira papahanaumokuakeensis</name>
    <dbReference type="NCBI Taxonomy" id="197479"/>
    <lineage>
        <taxon>Bacteria</taxon>
        <taxon>Pseudomonadati</taxon>
        <taxon>Pseudomonadota</taxon>
        <taxon>Gammaproteobacteria</taxon>
        <taxon>Oceanospirillales</taxon>
        <taxon>Terasakiispira</taxon>
    </lineage>
</organism>
<dbReference type="PANTHER" id="PTHR38040">
    <property type="entry name" value="UBIQUINONE BIOSYNTHESIS ACCESSORY FACTOR UBIK"/>
    <property type="match status" value="1"/>
</dbReference>